<dbReference type="Gene3D" id="1.20.1250.20">
    <property type="entry name" value="MFS general substrate transporter like domains"/>
    <property type="match status" value="1"/>
</dbReference>
<evidence type="ECO:0000256" key="1">
    <source>
        <dbReference type="ARBA" id="ARBA00004141"/>
    </source>
</evidence>
<dbReference type="PROSITE" id="PS00216">
    <property type="entry name" value="SUGAR_TRANSPORT_1"/>
    <property type="match status" value="2"/>
</dbReference>
<feature type="domain" description="Major facilitator superfamily (MFS) profile" evidence="8">
    <location>
        <begin position="71"/>
        <end position="534"/>
    </location>
</feature>
<evidence type="ECO:0000256" key="2">
    <source>
        <dbReference type="ARBA" id="ARBA00010992"/>
    </source>
</evidence>
<dbReference type="InterPro" id="IPR036259">
    <property type="entry name" value="MFS_trans_sf"/>
</dbReference>
<feature type="transmembrane region" description="Helical" evidence="7">
    <location>
        <begin position="228"/>
        <end position="251"/>
    </location>
</feature>
<evidence type="ECO:0000256" key="6">
    <source>
        <dbReference type="ARBA" id="ARBA00023136"/>
    </source>
</evidence>
<evidence type="ECO:0000313" key="9">
    <source>
        <dbReference type="EMBL" id="OAP56221.1"/>
    </source>
</evidence>
<dbReference type="EMBL" id="LVYI01000009">
    <property type="protein sequence ID" value="OAP56221.1"/>
    <property type="molecule type" value="Genomic_DNA"/>
</dbReference>
<evidence type="ECO:0000256" key="5">
    <source>
        <dbReference type="ARBA" id="ARBA00022989"/>
    </source>
</evidence>
<dbReference type="InterPro" id="IPR005828">
    <property type="entry name" value="MFS_sugar_transport-like"/>
</dbReference>
<feature type="transmembrane region" description="Helical" evidence="7">
    <location>
        <begin position="65"/>
        <end position="84"/>
    </location>
</feature>
<dbReference type="PANTHER" id="PTHR48022">
    <property type="entry name" value="PLASTIDIC GLUCOSE TRANSPORTER 4"/>
    <property type="match status" value="1"/>
</dbReference>
<organism evidence="9 10">
    <name type="scientific">Fonsecaea erecta</name>
    <dbReference type="NCBI Taxonomy" id="1367422"/>
    <lineage>
        <taxon>Eukaryota</taxon>
        <taxon>Fungi</taxon>
        <taxon>Dikarya</taxon>
        <taxon>Ascomycota</taxon>
        <taxon>Pezizomycotina</taxon>
        <taxon>Eurotiomycetes</taxon>
        <taxon>Chaetothyriomycetidae</taxon>
        <taxon>Chaetothyriales</taxon>
        <taxon>Herpotrichiellaceae</taxon>
        <taxon>Fonsecaea</taxon>
    </lineage>
</organism>
<dbReference type="InterPro" id="IPR050360">
    <property type="entry name" value="MFS_Sugar_Transporters"/>
</dbReference>
<keyword evidence="10" id="KW-1185">Reference proteome</keyword>
<keyword evidence="4 7" id="KW-0812">Transmembrane</keyword>
<gene>
    <name evidence="9" type="ORF">AYL99_09400</name>
</gene>
<sequence length="573" mass="63344">MRFTPIVADTDMDTKAYDITHSEDVAGRGQQQHEYGDVQGTARIHASRMEEALLQEKPRPLRKSFLKLYACIFIAYLCSATNGFDANTFGGLSAMPPFIDFFGINSNNQGLIAALYVIGNVAGSFFAGPCSDKYGRRVGMAIGSTVCIVGTILQAAAQNLATLEGGRFILGMGAVLVQTAGPSYVVEMAYPKYRGQLTGGFQACFFLGTIISTWLEYGLYYINTNSSFIWRLPLAVQGLPSIIILCCVWFIPETPRWLLAHDRIEEAKAVLVKYHGDGDPGSVVVRVELEEMMEVIRIDGADKRFWDFRELFNTRAARYRTFLVTCIAWFGQLDLPPTSYYFPLMAKTAGITSVHTQLLLNALQTPIMMVAALCGLRFVEKLGRRKVLMVSSAGMSASVAIITACTANQAGKPAVGATGVAFLYVFLVVFAFAWNGGFPLANDHGFTLYRPPCSLSTQQKSSHSPPEPKASLLCFLFSYTRMAYLNFMVNCVNVLNTYVPPVAIANSGWRFYILYVVWDAFGVVVIYFFFVETRGRSLEELDELFEAQNPKQASLAYKHVVIRSDGTIKDAPE</sequence>
<evidence type="ECO:0000313" key="10">
    <source>
        <dbReference type="Proteomes" id="UP000078343"/>
    </source>
</evidence>
<evidence type="ECO:0000256" key="3">
    <source>
        <dbReference type="ARBA" id="ARBA00022448"/>
    </source>
</evidence>
<dbReference type="AlphaFoldDB" id="A0A178Z9T6"/>
<feature type="transmembrane region" description="Helical" evidence="7">
    <location>
        <begin position="415"/>
        <end position="434"/>
    </location>
</feature>
<proteinExistence type="inferred from homology"/>
<protein>
    <recommendedName>
        <fullName evidence="8">Major facilitator superfamily (MFS) profile domain-containing protein</fullName>
    </recommendedName>
</protein>
<feature type="transmembrane region" description="Helical" evidence="7">
    <location>
        <begin position="138"/>
        <end position="156"/>
    </location>
</feature>
<dbReference type="GeneID" id="30013568"/>
<feature type="transmembrane region" description="Helical" evidence="7">
    <location>
        <begin position="198"/>
        <end position="222"/>
    </location>
</feature>
<dbReference type="FunFam" id="1.20.1250.20:FF:000134">
    <property type="entry name" value="MFS sugar transporter protein"/>
    <property type="match status" value="1"/>
</dbReference>
<feature type="transmembrane region" description="Helical" evidence="7">
    <location>
        <begin position="319"/>
        <end position="338"/>
    </location>
</feature>
<evidence type="ECO:0000256" key="4">
    <source>
        <dbReference type="ARBA" id="ARBA00022692"/>
    </source>
</evidence>
<name>A0A178Z9T6_9EURO</name>
<feature type="transmembrane region" description="Helical" evidence="7">
    <location>
        <begin position="358"/>
        <end position="376"/>
    </location>
</feature>
<dbReference type="GO" id="GO:0016020">
    <property type="term" value="C:membrane"/>
    <property type="evidence" value="ECO:0007669"/>
    <property type="project" value="UniProtKB-SubCell"/>
</dbReference>
<dbReference type="PANTHER" id="PTHR48022:SF79">
    <property type="entry name" value="LACTOSE PERMEASE, PUTATIVE (AFU_ORTHOLOGUE AFUA_6G01860)-RELATED"/>
    <property type="match status" value="1"/>
</dbReference>
<keyword evidence="3" id="KW-0813">Transport</keyword>
<dbReference type="SUPFAM" id="SSF103473">
    <property type="entry name" value="MFS general substrate transporter"/>
    <property type="match status" value="1"/>
</dbReference>
<dbReference type="InterPro" id="IPR020846">
    <property type="entry name" value="MFS_dom"/>
</dbReference>
<dbReference type="OrthoDB" id="6133115at2759"/>
<keyword evidence="5 7" id="KW-1133">Transmembrane helix</keyword>
<evidence type="ECO:0000256" key="7">
    <source>
        <dbReference type="SAM" id="Phobius"/>
    </source>
</evidence>
<dbReference type="PROSITE" id="PS50850">
    <property type="entry name" value="MFS"/>
    <property type="match status" value="1"/>
</dbReference>
<feature type="transmembrane region" description="Helical" evidence="7">
    <location>
        <begin position="104"/>
        <end position="126"/>
    </location>
</feature>
<keyword evidence="6 7" id="KW-0472">Membrane</keyword>
<accession>A0A178Z9T6</accession>
<reference evidence="9 10" key="1">
    <citation type="submission" date="2016-04" db="EMBL/GenBank/DDBJ databases">
        <title>Draft genome of Fonsecaea erecta CBS 125763.</title>
        <authorList>
            <person name="Weiss V.A."/>
            <person name="Vicente V.A."/>
            <person name="Raittz R.T."/>
            <person name="Moreno L.F."/>
            <person name="De Souza E.M."/>
            <person name="Pedrosa F.O."/>
            <person name="Steffens M.B."/>
            <person name="Faoro H."/>
            <person name="Tadra-Sfeir M.Z."/>
            <person name="Najafzadeh M.J."/>
            <person name="Felipe M.S."/>
            <person name="Teixeira M."/>
            <person name="Sun J."/>
            <person name="Xi L."/>
            <person name="Gomes R."/>
            <person name="De Azevedo C.M."/>
            <person name="Salgado C.G."/>
            <person name="Da Silva M.B."/>
            <person name="Nascimento M.F."/>
            <person name="Queiroz-Telles F."/>
            <person name="Attili D.S."/>
            <person name="Gorbushina A."/>
        </authorList>
    </citation>
    <scope>NUCLEOTIDE SEQUENCE [LARGE SCALE GENOMIC DNA]</scope>
    <source>
        <strain evidence="9 10">CBS 125763</strain>
    </source>
</reference>
<evidence type="ECO:0000259" key="8">
    <source>
        <dbReference type="PROSITE" id="PS50850"/>
    </source>
</evidence>
<feature type="transmembrane region" description="Helical" evidence="7">
    <location>
        <begin position="168"/>
        <end position="186"/>
    </location>
</feature>
<comment type="similarity">
    <text evidence="2">Belongs to the major facilitator superfamily. Sugar transporter (TC 2.A.1.1) family.</text>
</comment>
<dbReference type="GO" id="GO:0005351">
    <property type="term" value="F:carbohydrate:proton symporter activity"/>
    <property type="evidence" value="ECO:0007669"/>
    <property type="project" value="TreeGrafter"/>
</dbReference>
<comment type="caution">
    <text evidence="9">The sequence shown here is derived from an EMBL/GenBank/DDBJ whole genome shotgun (WGS) entry which is preliminary data.</text>
</comment>
<feature type="transmembrane region" description="Helical" evidence="7">
    <location>
        <begin position="509"/>
        <end position="530"/>
    </location>
</feature>
<dbReference type="RefSeq" id="XP_018689588.1">
    <property type="nucleotide sequence ID" value="XM_018840907.1"/>
</dbReference>
<dbReference type="Pfam" id="PF00083">
    <property type="entry name" value="Sugar_tr"/>
    <property type="match status" value="2"/>
</dbReference>
<dbReference type="Proteomes" id="UP000078343">
    <property type="component" value="Unassembled WGS sequence"/>
</dbReference>
<feature type="transmembrane region" description="Helical" evidence="7">
    <location>
        <begin position="388"/>
        <end position="409"/>
    </location>
</feature>
<comment type="subcellular location">
    <subcellularLocation>
        <location evidence="1">Membrane</location>
        <topology evidence="1">Multi-pass membrane protein</topology>
    </subcellularLocation>
</comment>
<dbReference type="InterPro" id="IPR005829">
    <property type="entry name" value="Sugar_transporter_CS"/>
</dbReference>